<name>X0WPH9_9ZZZZ</name>
<dbReference type="PANTHER" id="PTHR11895">
    <property type="entry name" value="TRANSAMIDASE"/>
    <property type="match status" value="1"/>
</dbReference>
<feature type="non-terminal residue" evidence="2">
    <location>
        <position position="1"/>
    </location>
</feature>
<evidence type="ECO:0000313" key="2">
    <source>
        <dbReference type="EMBL" id="GAG14586.1"/>
    </source>
</evidence>
<comment type="caution">
    <text evidence="2">The sequence shown here is derived from an EMBL/GenBank/DDBJ whole genome shotgun (WGS) entry which is preliminary data.</text>
</comment>
<feature type="non-terminal residue" evidence="2">
    <location>
        <position position="255"/>
    </location>
</feature>
<dbReference type="InterPro" id="IPR000120">
    <property type="entry name" value="Amidase"/>
</dbReference>
<protein>
    <recommendedName>
        <fullName evidence="1">Amidase domain-containing protein</fullName>
    </recommendedName>
</protein>
<dbReference type="EMBL" id="BARS01038956">
    <property type="protein sequence ID" value="GAG14586.1"/>
    <property type="molecule type" value="Genomic_DNA"/>
</dbReference>
<organism evidence="2">
    <name type="scientific">marine sediment metagenome</name>
    <dbReference type="NCBI Taxonomy" id="412755"/>
    <lineage>
        <taxon>unclassified sequences</taxon>
        <taxon>metagenomes</taxon>
        <taxon>ecological metagenomes</taxon>
    </lineage>
</organism>
<sequence>RDATSAPLDVPDYTQSLIPDLKGIRIGVPQEYFVEGMDDDVRASIEAAVSKMQDLGAEVDREVSLPSTGYALACYYIIAPSEAMANLARYDGVKYGYSDMRGDTMWQNMELTRQHGFGDEVKRRIMLGTYALSAGYYDAYYLKAQKVRTLIRREFDAAFQRCDVLVTPVSPTPAFKLGEKTADPLQMYLSDVCTIPVNIAGIPAISVPCGFADASPEPGRRGLPVGLQIMAKPFDEPAILRVAYAYEQATEWHKA</sequence>
<feature type="domain" description="Amidase" evidence="1">
    <location>
        <begin position="2"/>
        <end position="240"/>
    </location>
</feature>
<dbReference type="PANTHER" id="PTHR11895:SF151">
    <property type="entry name" value="GLUTAMYL-TRNA(GLN) AMIDOTRANSFERASE SUBUNIT A"/>
    <property type="match status" value="1"/>
</dbReference>
<gene>
    <name evidence="2" type="ORF">S01H1_59554</name>
</gene>
<dbReference type="InterPro" id="IPR023631">
    <property type="entry name" value="Amidase_dom"/>
</dbReference>
<dbReference type="Pfam" id="PF01425">
    <property type="entry name" value="Amidase"/>
    <property type="match status" value="1"/>
</dbReference>
<dbReference type="GO" id="GO:0003824">
    <property type="term" value="F:catalytic activity"/>
    <property type="evidence" value="ECO:0007669"/>
    <property type="project" value="InterPro"/>
</dbReference>
<dbReference type="Gene3D" id="3.90.1300.10">
    <property type="entry name" value="Amidase signature (AS) domain"/>
    <property type="match status" value="1"/>
</dbReference>
<accession>X0WPH9</accession>
<dbReference type="SUPFAM" id="SSF75304">
    <property type="entry name" value="Amidase signature (AS) enzymes"/>
    <property type="match status" value="1"/>
</dbReference>
<evidence type="ECO:0000259" key="1">
    <source>
        <dbReference type="Pfam" id="PF01425"/>
    </source>
</evidence>
<dbReference type="InterPro" id="IPR036928">
    <property type="entry name" value="AS_sf"/>
</dbReference>
<proteinExistence type="predicted"/>
<reference evidence="2" key="1">
    <citation type="journal article" date="2014" name="Front. Microbiol.">
        <title>High frequency of phylogenetically diverse reductive dehalogenase-homologous genes in deep subseafloor sedimentary metagenomes.</title>
        <authorList>
            <person name="Kawai M."/>
            <person name="Futagami T."/>
            <person name="Toyoda A."/>
            <person name="Takaki Y."/>
            <person name="Nishi S."/>
            <person name="Hori S."/>
            <person name="Arai W."/>
            <person name="Tsubouchi T."/>
            <person name="Morono Y."/>
            <person name="Uchiyama I."/>
            <person name="Ito T."/>
            <person name="Fujiyama A."/>
            <person name="Inagaki F."/>
            <person name="Takami H."/>
        </authorList>
    </citation>
    <scope>NUCLEOTIDE SEQUENCE</scope>
    <source>
        <strain evidence="2">Expedition CK06-06</strain>
    </source>
</reference>
<dbReference type="AlphaFoldDB" id="X0WPH9"/>